<keyword evidence="3" id="KW-1185">Reference proteome</keyword>
<organism evidence="2 3">
    <name type="scientific">Marinicrinis sediminis</name>
    <dbReference type="NCBI Taxonomy" id="1652465"/>
    <lineage>
        <taxon>Bacteria</taxon>
        <taxon>Bacillati</taxon>
        <taxon>Bacillota</taxon>
        <taxon>Bacilli</taxon>
        <taxon>Bacillales</taxon>
        <taxon>Paenibacillaceae</taxon>
    </lineage>
</organism>
<evidence type="ECO:0000256" key="1">
    <source>
        <dbReference type="SAM" id="SignalP"/>
    </source>
</evidence>
<comment type="caution">
    <text evidence="2">The sequence shown here is derived from an EMBL/GenBank/DDBJ whole genome shotgun (WGS) entry which is preliminary data.</text>
</comment>
<reference evidence="3" key="1">
    <citation type="journal article" date="2019" name="Int. J. Syst. Evol. Microbiol.">
        <title>The Global Catalogue of Microorganisms (GCM) 10K type strain sequencing project: providing services to taxonomists for standard genome sequencing and annotation.</title>
        <authorList>
            <consortium name="The Broad Institute Genomics Platform"/>
            <consortium name="The Broad Institute Genome Sequencing Center for Infectious Disease"/>
            <person name="Wu L."/>
            <person name="Ma J."/>
        </authorList>
    </citation>
    <scope>NUCLEOTIDE SEQUENCE [LARGE SCALE GENOMIC DNA]</scope>
    <source>
        <strain evidence="3">KCTC 33676</strain>
    </source>
</reference>
<protein>
    <submittedName>
        <fullName evidence="2">ABC transporter substrate-binding protein</fullName>
    </submittedName>
</protein>
<dbReference type="EMBL" id="JBHUMM010000037">
    <property type="protein sequence ID" value="MFD2672270.1"/>
    <property type="molecule type" value="Genomic_DNA"/>
</dbReference>
<sequence>MKRSKWTKWSALTLAVVMMLTVLAACSKDSGDTDGEKRLLRIATLYGSGNNEHLRSTYTDLYAFANPNIEIEFVSAVDWNKHYFTNENYENPNQEPDAVEEMTKLLEGDNPPDLLFVDQNSLQQFVENNLLQSLEPFIQDNEFDLEDFVPVVKDSLREAGNGEMYALAPTFSSAALIYNLDIFTEAGVSPPTDKMTWDEIFDLAQRISAHYATADEKKYGFAFTQWSNSRNLFEDMRSYTSSLGLQVYDPEANTMLVDSPEWEQVWTKMIQLKEANIFPEEPDYEKMTEQQMRSRYYSHNFLSGRTAMMLMDYGQINEIITAMTYANEMDDFEPFTWDFVTYPVHPDQPDTGGFASLDPIMAIPAKAQNTEDAWEMIAFINGEEWAKLKSKSTYNMVSRKSYIEEPAGYDINLEAFYTLKTGPNPYLADYRNNRYWEVSSFAYDLFNRASNGEMTVKEALQEWTARGNEMLQRPQGDNGFGIPIDGAVTESEATIEVIE</sequence>
<dbReference type="RefSeq" id="WP_379929817.1">
    <property type="nucleotide sequence ID" value="NZ_JBHUMM010000037.1"/>
</dbReference>
<proteinExistence type="predicted"/>
<dbReference type="InterPro" id="IPR050490">
    <property type="entry name" value="Bact_solute-bd_prot1"/>
</dbReference>
<feature type="signal peptide" evidence="1">
    <location>
        <begin position="1"/>
        <end position="24"/>
    </location>
</feature>
<accession>A0ABW5RCC4</accession>
<gene>
    <name evidence="2" type="ORF">ACFSUC_11915</name>
</gene>
<dbReference type="Pfam" id="PF13416">
    <property type="entry name" value="SBP_bac_8"/>
    <property type="match status" value="1"/>
</dbReference>
<dbReference type="PANTHER" id="PTHR43649:SF12">
    <property type="entry name" value="DIACETYLCHITOBIOSE BINDING PROTEIN DASA"/>
    <property type="match status" value="1"/>
</dbReference>
<dbReference type="PANTHER" id="PTHR43649">
    <property type="entry name" value="ARABINOSE-BINDING PROTEIN-RELATED"/>
    <property type="match status" value="1"/>
</dbReference>
<dbReference type="PROSITE" id="PS51257">
    <property type="entry name" value="PROKAR_LIPOPROTEIN"/>
    <property type="match status" value="1"/>
</dbReference>
<dbReference type="Proteomes" id="UP001597497">
    <property type="component" value="Unassembled WGS sequence"/>
</dbReference>
<feature type="chain" id="PRO_5046794391" evidence="1">
    <location>
        <begin position="25"/>
        <end position="499"/>
    </location>
</feature>
<keyword evidence="1" id="KW-0732">Signal</keyword>
<dbReference type="Gene3D" id="3.40.190.10">
    <property type="entry name" value="Periplasmic binding protein-like II"/>
    <property type="match status" value="1"/>
</dbReference>
<dbReference type="SUPFAM" id="SSF53850">
    <property type="entry name" value="Periplasmic binding protein-like II"/>
    <property type="match status" value="1"/>
</dbReference>
<evidence type="ECO:0000313" key="2">
    <source>
        <dbReference type="EMBL" id="MFD2672270.1"/>
    </source>
</evidence>
<evidence type="ECO:0000313" key="3">
    <source>
        <dbReference type="Proteomes" id="UP001597497"/>
    </source>
</evidence>
<dbReference type="InterPro" id="IPR006059">
    <property type="entry name" value="SBP"/>
</dbReference>
<name>A0ABW5RCC4_9BACL</name>